<feature type="domain" description="Major facilitator superfamily (MFS) profile" evidence="9">
    <location>
        <begin position="69"/>
        <end position="481"/>
    </location>
</feature>
<proteinExistence type="inferred from homology"/>
<comment type="caution">
    <text evidence="10">The sequence shown here is derived from an EMBL/GenBank/DDBJ whole genome shotgun (WGS) entry which is preliminary data.</text>
</comment>
<evidence type="ECO:0000256" key="1">
    <source>
        <dbReference type="ARBA" id="ARBA00004141"/>
    </source>
</evidence>
<comment type="similarity">
    <text evidence="6">Belongs to the major facilitator superfamily. Allantoate permease family.</text>
</comment>
<feature type="transmembrane region" description="Helical" evidence="8">
    <location>
        <begin position="401"/>
        <end position="421"/>
    </location>
</feature>
<dbReference type="GO" id="GO:0022857">
    <property type="term" value="F:transmembrane transporter activity"/>
    <property type="evidence" value="ECO:0007669"/>
    <property type="project" value="InterPro"/>
</dbReference>
<evidence type="ECO:0000256" key="5">
    <source>
        <dbReference type="ARBA" id="ARBA00023136"/>
    </source>
</evidence>
<evidence type="ECO:0000259" key="9">
    <source>
        <dbReference type="PROSITE" id="PS50850"/>
    </source>
</evidence>
<evidence type="ECO:0000256" key="8">
    <source>
        <dbReference type="SAM" id="Phobius"/>
    </source>
</evidence>
<feature type="transmembrane region" description="Helical" evidence="8">
    <location>
        <begin position="341"/>
        <end position="361"/>
    </location>
</feature>
<accession>A0A8H5M0E4</accession>
<keyword evidence="11" id="KW-1185">Reference proteome</keyword>
<name>A0A8H5M0E4_9AGAR</name>
<evidence type="ECO:0000256" key="3">
    <source>
        <dbReference type="ARBA" id="ARBA00022692"/>
    </source>
</evidence>
<dbReference type="EMBL" id="JAACJP010000029">
    <property type="protein sequence ID" value="KAF5376222.1"/>
    <property type="molecule type" value="Genomic_DNA"/>
</dbReference>
<feature type="transmembrane region" description="Helical" evidence="8">
    <location>
        <begin position="306"/>
        <end position="329"/>
    </location>
</feature>
<evidence type="ECO:0000256" key="2">
    <source>
        <dbReference type="ARBA" id="ARBA00022448"/>
    </source>
</evidence>
<dbReference type="AlphaFoldDB" id="A0A8H5M0E4"/>
<evidence type="ECO:0000256" key="7">
    <source>
        <dbReference type="SAM" id="MobiDB-lite"/>
    </source>
</evidence>
<dbReference type="InterPro" id="IPR011701">
    <property type="entry name" value="MFS"/>
</dbReference>
<reference evidence="10 11" key="1">
    <citation type="journal article" date="2020" name="ISME J.">
        <title>Uncovering the hidden diversity of litter-decomposition mechanisms in mushroom-forming fungi.</title>
        <authorList>
            <person name="Floudas D."/>
            <person name="Bentzer J."/>
            <person name="Ahren D."/>
            <person name="Johansson T."/>
            <person name="Persson P."/>
            <person name="Tunlid A."/>
        </authorList>
    </citation>
    <scope>NUCLEOTIDE SEQUENCE [LARGE SCALE GENOMIC DNA]</scope>
    <source>
        <strain evidence="10 11">CBS 661.87</strain>
    </source>
</reference>
<dbReference type="FunFam" id="1.20.1250.20:FF:000064">
    <property type="entry name" value="MFS allantoate transporter"/>
    <property type="match status" value="1"/>
</dbReference>
<dbReference type="OrthoDB" id="6730379at2759"/>
<dbReference type="PANTHER" id="PTHR43791">
    <property type="entry name" value="PERMEASE-RELATED"/>
    <property type="match status" value="1"/>
</dbReference>
<dbReference type="PROSITE" id="PS50850">
    <property type="entry name" value="MFS"/>
    <property type="match status" value="1"/>
</dbReference>
<protein>
    <recommendedName>
        <fullName evidence="9">Major facilitator superfamily (MFS) profile domain-containing protein</fullName>
    </recommendedName>
</protein>
<keyword evidence="3 8" id="KW-0812">Transmembrane</keyword>
<dbReference type="Proteomes" id="UP000565441">
    <property type="component" value="Unassembled WGS sequence"/>
</dbReference>
<dbReference type="PANTHER" id="PTHR43791:SF59">
    <property type="entry name" value="TRANSPORTER, PUTATIVE (AFU_ORTHOLOGUE AFUA_1G06550)-RELATED"/>
    <property type="match status" value="1"/>
</dbReference>
<feature type="transmembrane region" description="Helical" evidence="8">
    <location>
        <begin position="166"/>
        <end position="186"/>
    </location>
</feature>
<feature type="transmembrane region" description="Helical" evidence="8">
    <location>
        <begin position="238"/>
        <end position="257"/>
    </location>
</feature>
<dbReference type="GO" id="GO:0016020">
    <property type="term" value="C:membrane"/>
    <property type="evidence" value="ECO:0007669"/>
    <property type="project" value="UniProtKB-SubCell"/>
</dbReference>
<evidence type="ECO:0000313" key="10">
    <source>
        <dbReference type="EMBL" id="KAF5376222.1"/>
    </source>
</evidence>
<gene>
    <name evidence="10" type="ORF">D9615_008548</name>
</gene>
<keyword evidence="5 8" id="KW-0472">Membrane</keyword>
<keyword evidence="4 8" id="KW-1133">Transmembrane helix</keyword>
<organism evidence="10 11">
    <name type="scientific">Tricholomella constricta</name>
    <dbReference type="NCBI Taxonomy" id="117010"/>
    <lineage>
        <taxon>Eukaryota</taxon>
        <taxon>Fungi</taxon>
        <taxon>Dikarya</taxon>
        <taxon>Basidiomycota</taxon>
        <taxon>Agaricomycotina</taxon>
        <taxon>Agaricomycetes</taxon>
        <taxon>Agaricomycetidae</taxon>
        <taxon>Agaricales</taxon>
        <taxon>Tricholomatineae</taxon>
        <taxon>Lyophyllaceae</taxon>
        <taxon>Tricholomella</taxon>
    </lineage>
</organism>
<feature type="transmembrane region" description="Helical" evidence="8">
    <location>
        <begin position="367"/>
        <end position="389"/>
    </location>
</feature>
<evidence type="ECO:0000256" key="4">
    <source>
        <dbReference type="ARBA" id="ARBA00022989"/>
    </source>
</evidence>
<feature type="compositionally biased region" description="Low complexity" evidence="7">
    <location>
        <begin position="1"/>
        <end position="12"/>
    </location>
</feature>
<evidence type="ECO:0000256" key="6">
    <source>
        <dbReference type="ARBA" id="ARBA00037968"/>
    </source>
</evidence>
<dbReference type="Gene3D" id="1.20.1250.20">
    <property type="entry name" value="MFS general substrate transporter like domains"/>
    <property type="match status" value="2"/>
</dbReference>
<dbReference type="Pfam" id="PF07690">
    <property type="entry name" value="MFS_1"/>
    <property type="match status" value="1"/>
</dbReference>
<dbReference type="SUPFAM" id="SSF103473">
    <property type="entry name" value="MFS general substrate transporter"/>
    <property type="match status" value="1"/>
</dbReference>
<sequence length="526" mass="58251">MSVAESSSVSESFSKEGESTVSSPVPQARTSALRIQGDAALAVLEEYPPRAPISAAEDTKVRRKIDLGVLPVVLLVYFLQQLDKSSLSYTTVFGIIEDTNLVGSQYSWLSSVVYAAQLVWQPISSYLLVRFPVAKYLFVHVLIWGAIVAITAAAKDFEGLLATRFFLGISEATVAPAFITITQMWWRRREQTMRLSMWMAMNGVTGMAIGKVNCEQVGSLLSYGLAHIKGSLRPYQTIFLFNGLLTVVCSPVVLFVLSDSPTKARFLNREEKIIALERLRENNQGTESKVWKWDQVLEVLVDPKTYLWFSLLFICAVPSGGIGAFGPLIIQGFGFNQFHTILFNIPFSAFQVIVTLLAAFVSTKIKLKWPIIFALTLPPIAGASALLVLDRGPELRHTLLGCYYVLSFFTALQPMLYTWSAQNTAGHTKKTCTTGLIFVAQCAGNIIGPLLYQIEDKPFYHRGLVAKITAAFLAFRNRQHAGIRLSLGKAADIVDMSLEKHTKTDNAEQAFDDLTDSQNEDFIFAL</sequence>
<dbReference type="InterPro" id="IPR036259">
    <property type="entry name" value="MFS_trans_sf"/>
</dbReference>
<comment type="subcellular location">
    <subcellularLocation>
        <location evidence="1">Membrane</location>
        <topology evidence="1">Multi-pass membrane protein</topology>
    </subcellularLocation>
</comment>
<feature type="transmembrane region" description="Helical" evidence="8">
    <location>
        <begin position="136"/>
        <end position="154"/>
    </location>
</feature>
<dbReference type="InterPro" id="IPR020846">
    <property type="entry name" value="MFS_dom"/>
</dbReference>
<keyword evidence="2" id="KW-0813">Transport</keyword>
<feature type="region of interest" description="Disordered" evidence="7">
    <location>
        <begin position="1"/>
        <end position="28"/>
    </location>
</feature>
<evidence type="ECO:0000313" key="11">
    <source>
        <dbReference type="Proteomes" id="UP000565441"/>
    </source>
</evidence>